<keyword evidence="2 4" id="KW-0378">Hydrolase</keyword>
<organism evidence="4 5">
    <name type="scientific">Desulfarculus baarsii (strain ATCC 33931 / DSM 2075 / LMG 7858 / VKM B-1802 / 2st14)</name>
    <dbReference type="NCBI Taxonomy" id="644282"/>
    <lineage>
        <taxon>Bacteria</taxon>
        <taxon>Pseudomonadati</taxon>
        <taxon>Thermodesulfobacteriota</taxon>
        <taxon>Desulfarculia</taxon>
        <taxon>Desulfarculales</taxon>
        <taxon>Desulfarculaceae</taxon>
        <taxon>Desulfarculus</taxon>
    </lineage>
</organism>
<accession>E1QLG7</accession>
<feature type="signal peptide" evidence="3">
    <location>
        <begin position="1"/>
        <end position="27"/>
    </location>
</feature>
<evidence type="ECO:0000256" key="3">
    <source>
        <dbReference type="SAM" id="SignalP"/>
    </source>
</evidence>
<dbReference type="EC" id="3.4.16.4" evidence="4"/>
<dbReference type="RefSeq" id="WP_013259839.1">
    <property type="nucleotide sequence ID" value="NC_014365.1"/>
</dbReference>
<dbReference type="Proteomes" id="UP000009047">
    <property type="component" value="Chromosome"/>
</dbReference>
<feature type="chain" id="PRO_5003150472" evidence="3">
    <location>
        <begin position="28"/>
        <end position="521"/>
    </location>
</feature>
<comment type="similarity">
    <text evidence="1">Belongs to the peptidase S13 family.</text>
</comment>
<dbReference type="Gene3D" id="3.40.710.10">
    <property type="entry name" value="DD-peptidase/beta-lactamase superfamily"/>
    <property type="match status" value="1"/>
</dbReference>
<keyword evidence="3" id="KW-0732">Signal</keyword>
<sequence>MKLYRITRPVALALLAAALLTPVGRPAAWGQTPPEALQIMEAAKYKTAQWGLAVAELPSGQLLAGLNEEKWFTPAATTMLFTVAAAMEVMGPDYRFRTPVYSSGQLNFDGVLNGDLILRASGDPTMGGRTNAAGKLEFPMPDHVLADEMPVRLVKIDPLTALNDLARQVAKSGVKRVEGEVLIDERLFEAANQPYKDSPLTPMMINDNLVDVIVTPGEEGQPAKLDWRPRDGQTEIENHVTTGPAGEEPNVELKVSEPGVLMASGTVPAGGPPAVRVFSPPDIGAWARVLFMEALERAGVELAASPDSGNQAELLPEVDSYKNMRKLAEFVSPPLAENCRMILKISHNKHADVLPLLMAAHTGGYSFEQGLAVEGHALREMGLDTSAISLFDGEGGPLGNGVSPRAITDLLRLAVTRPWAERFRGCLPVMGVDGALAMAVNRQSPLRGKAQAKTGASLAWDLLNQRLCLGSKGLAGYLTAKSGRKLAFAIYVNNLPADDLEAVAAVGDDLTRICQALYEAF</sequence>
<dbReference type="Gene3D" id="3.50.80.20">
    <property type="entry name" value="D-Ala-D-Ala carboxypeptidase C, peptidase S13"/>
    <property type="match status" value="1"/>
</dbReference>
<dbReference type="AlphaFoldDB" id="E1QLG7"/>
<evidence type="ECO:0000256" key="2">
    <source>
        <dbReference type="ARBA" id="ARBA00022801"/>
    </source>
</evidence>
<dbReference type="InterPro" id="IPR000667">
    <property type="entry name" value="Peptidase_S13"/>
</dbReference>
<dbReference type="SUPFAM" id="SSF56601">
    <property type="entry name" value="beta-lactamase/transpeptidase-like"/>
    <property type="match status" value="1"/>
</dbReference>
<dbReference type="PANTHER" id="PTHR30023:SF0">
    <property type="entry name" value="PENICILLIN-SENSITIVE CARBOXYPEPTIDASE A"/>
    <property type="match status" value="1"/>
</dbReference>
<dbReference type="GO" id="GO:0006508">
    <property type="term" value="P:proteolysis"/>
    <property type="evidence" value="ECO:0007669"/>
    <property type="project" value="InterPro"/>
</dbReference>
<reference evidence="4 5" key="1">
    <citation type="journal article" date="2010" name="Stand. Genomic Sci.">
        <title>Complete genome sequence of Desulfarculus baarsii type strain (2st14).</title>
        <authorList>
            <person name="Sun H."/>
            <person name="Spring S."/>
            <person name="Lapidus A."/>
            <person name="Davenport K."/>
            <person name="Del Rio T.G."/>
            <person name="Tice H."/>
            <person name="Nolan M."/>
            <person name="Copeland A."/>
            <person name="Cheng J.F."/>
            <person name="Lucas S."/>
            <person name="Tapia R."/>
            <person name="Goodwin L."/>
            <person name="Pitluck S."/>
            <person name="Ivanova N."/>
            <person name="Pagani I."/>
            <person name="Mavromatis K."/>
            <person name="Ovchinnikova G."/>
            <person name="Pati A."/>
            <person name="Chen A."/>
            <person name="Palaniappan K."/>
            <person name="Hauser L."/>
            <person name="Chang Y.J."/>
            <person name="Jeffries C.D."/>
            <person name="Detter J.C."/>
            <person name="Han C."/>
            <person name="Rohde M."/>
            <person name="Brambilla E."/>
            <person name="Goker M."/>
            <person name="Woyke T."/>
            <person name="Bristow J."/>
            <person name="Eisen J.A."/>
            <person name="Markowitz V."/>
            <person name="Hugenholtz P."/>
            <person name="Kyrpides N.C."/>
            <person name="Klenk H.P."/>
            <person name="Land M."/>
        </authorList>
    </citation>
    <scope>NUCLEOTIDE SEQUENCE [LARGE SCALE GENOMIC DNA]</scope>
    <source>
        <strain evidence="5">ATCC 33931 / DSM 2075 / LMG 7858 / VKM B-1802 / 2st14</strain>
    </source>
</reference>
<dbReference type="NCBIfam" id="TIGR00666">
    <property type="entry name" value="PBP4"/>
    <property type="match status" value="1"/>
</dbReference>
<protein>
    <submittedName>
        <fullName evidence="4">D-alanyl-D-alaninecarboxypeptidase/D-alanyl-D-al anine-endopeptidase</fullName>
        <ecNumber evidence="4">3.4.16.4</ecNumber>
    </submittedName>
</protein>
<evidence type="ECO:0000313" key="5">
    <source>
        <dbReference type="Proteomes" id="UP000009047"/>
    </source>
</evidence>
<proteinExistence type="inferred from homology"/>
<dbReference type="GO" id="GO:0000270">
    <property type="term" value="P:peptidoglycan metabolic process"/>
    <property type="evidence" value="ECO:0007669"/>
    <property type="project" value="TreeGrafter"/>
</dbReference>
<dbReference type="Pfam" id="PF02113">
    <property type="entry name" value="Peptidase_S13"/>
    <property type="match status" value="1"/>
</dbReference>
<gene>
    <name evidence="4" type="ordered locus">Deba_3049</name>
</gene>
<name>E1QLG7_DESB2</name>
<dbReference type="PANTHER" id="PTHR30023">
    <property type="entry name" value="D-ALANYL-D-ALANINE CARBOXYPEPTIDASE"/>
    <property type="match status" value="1"/>
</dbReference>
<keyword evidence="4" id="KW-0121">Carboxypeptidase</keyword>
<dbReference type="STRING" id="644282.Deba_3049"/>
<evidence type="ECO:0000313" key="4">
    <source>
        <dbReference type="EMBL" id="ADK86402.1"/>
    </source>
</evidence>
<dbReference type="KEGG" id="dbr:Deba_3049"/>
<evidence type="ECO:0000256" key="1">
    <source>
        <dbReference type="ARBA" id="ARBA00006096"/>
    </source>
</evidence>
<dbReference type="InterPro" id="IPR012338">
    <property type="entry name" value="Beta-lactam/transpept-like"/>
</dbReference>
<dbReference type="HOGENOM" id="CLU_017692_1_0_7"/>
<dbReference type="GO" id="GO:0009002">
    <property type="term" value="F:serine-type D-Ala-D-Ala carboxypeptidase activity"/>
    <property type="evidence" value="ECO:0007669"/>
    <property type="project" value="UniProtKB-EC"/>
</dbReference>
<keyword evidence="4" id="KW-0645">Protease</keyword>
<dbReference type="OrthoDB" id="5372081at2"/>
<dbReference type="EMBL" id="CP002085">
    <property type="protein sequence ID" value="ADK86402.1"/>
    <property type="molecule type" value="Genomic_DNA"/>
</dbReference>
<keyword evidence="5" id="KW-1185">Reference proteome</keyword>
<dbReference type="eggNOG" id="COG2027">
    <property type="taxonomic scope" value="Bacteria"/>
</dbReference>